<sequence>MAAGLLASPKSSSSAPTSSKTLPHQPGNEPNGTPPPWPSIPPKKPNPCRPWKPNRNEITIRLAPTTMPVTSVLLWVPRAMVAVMAGSSPWGLLAFCLRVE</sequence>
<name>R1HHD0_9PSEU</name>
<evidence type="ECO:0000256" key="1">
    <source>
        <dbReference type="SAM" id="MobiDB-lite"/>
    </source>
</evidence>
<protein>
    <submittedName>
        <fullName evidence="2">Uncharacterized protein</fullName>
    </submittedName>
</protein>
<feature type="compositionally biased region" description="Pro residues" evidence="1">
    <location>
        <begin position="32"/>
        <end position="50"/>
    </location>
</feature>
<evidence type="ECO:0000313" key="2">
    <source>
        <dbReference type="EMBL" id="EOD59831.1"/>
    </source>
</evidence>
<dbReference type="AlphaFoldDB" id="R1HHD0"/>
<proteinExistence type="predicted"/>
<accession>R1HHD0</accession>
<evidence type="ECO:0000313" key="3">
    <source>
        <dbReference type="Proteomes" id="UP000014139"/>
    </source>
</evidence>
<feature type="compositionally biased region" description="Low complexity" evidence="1">
    <location>
        <begin position="1"/>
        <end position="23"/>
    </location>
</feature>
<dbReference type="EMBL" id="AOUO01000717">
    <property type="protein sequence ID" value="EOD59831.1"/>
    <property type="molecule type" value="Genomic_DNA"/>
</dbReference>
<dbReference type="Proteomes" id="UP000014139">
    <property type="component" value="Unassembled WGS sequence"/>
</dbReference>
<organism evidence="2 3">
    <name type="scientific">Amycolatopsis vancoresmycina DSM 44592</name>
    <dbReference type="NCBI Taxonomy" id="1292037"/>
    <lineage>
        <taxon>Bacteria</taxon>
        <taxon>Bacillati</taxon>
        <taxon>Actinomycetota</taxon>
        <taxon>Actinomycetes</taxon>
        <taxon>Pseudonocardiales</taxon>
        <taxon>Pseudonocardiaceae</taxon>
        <taxon>Amycolatopsis</taxon>
    </lineage>
</organism>
<comment type="caution">
    <text evidence="2">The sequence shown here is derived from an EMBL/GenBank/DDBJ whole genome shotgun (WGS) entry which is preliminary data.</text>
</comment>
<keyword evidence="3" id="KW-1185">Reference proteome</keyword>
<gene>
    <name evidence="2" type="ORF">H480_41250</name>
</gene>
<reference evidence="2 3" key="1">
    <citation type="submission" date="2013-02" db="EMBL/GenBank/DDBJ databases">
        <title>Draft genome sequence of Amycolatopsis vancoresmycina strain DSM 44592T.</title>
        <authorList>
            <person name="Kumar S."/>
            <person name="Kaur N."/>
            <person name="Kaur C."/>
            <person name="Raghava G.P.S."/>
            <person name="Mayilraj S."/>
        </authorList>
    </citation>
    <scope>NUCLEOTIDE SEQUENCE [LARGE SCALE GENOMIC DNA]</scope>
    <source>
        <strain evidence="2 3">DSM 44592</strain>
    </source>
</reference>
<feature type="region of interest" description="Disordered" evidence="1">
    <location>
        <begin position="1"/>
        <end position="54"/>
    </location>
</feature>